<name>A0A6I3S2H8_9BURK</name>
<keyword evidence="5 13" id="KW-0808">Transferase</keyword>
<dbReference type="GeneID" id="43349260"/>
<evidence type="ECO:0000256" key="5">
    <source>
        <dbReference type="ARBA" id="ARBA00022679"/>
    </source>
</evidence>
<comment type="pathway">
    <text evidence="1">Cofactor biosynthesis; molybdopterin biosynthesis.</text>
</comment>
<evidence type="ECO:0000313" key="13">
    <source>
        <dbReference type="EMBL" id="MTU43680.1"/>
    </source>
</evidence>
<dbReference type="Gene3D" id="3.90.1170.40">
    <property type="entry name" value="Molybdopterin biosynthesis MoaE subunit"/>
    <property type="match status" value="1"/>
</dbReference>
<evidence type="ECO:0000256" key="9">
    <source>
        <dbReference type="ARBA" id="ARBA00030407"/>
    </source>
</evidence>
<sequence length="149" mass="16602">MKIAVQTEDFDVQAEVAALHASPKVGAVVMFLGTVRDLNEGDEVASMTLEHYPGMTEKALTAIVEEAKKRWDIMDATVIHRVGELFATDQIVFVGVSGAHRGEAFKACEFIIDYLKTEAPFWKKEKVGEGTRWVQAKETDEAAKSRWTK</sequence>
<gene>
    <name evidence="13" type="primary">moaE</name>
    <name evidence="13" type="ORF">GMD42_08605</name>
</gene>
<dbReference type="RefSeq" id="WP_008811648.1">
    <property type="nucleotide sequence ID" value="NZ_CAKVUT010000029.1"/>
</dbReference>
<evidence type="ECO:0000256" key="4">
    <source>
        <dbReference type="ARBA" id="ARBA00013858"/>
    </source>
</evidence>
<dbReference type="GO" id="GO:0006777">
    <property type="term" value="P:Mo-molybdopterin cofactor biosynthetic process"/>
    <property type="evidence" value="ECO:0007669"/>
    <property type="project" value="UniProtKB-KW"/>
</dbReference>
<dbReference type="CDD" id="cd00756">
    <property type="entry name" value="MoaE"/>
    <property type="match status" value="1"/>
</dbReference>
<dbReference type="EMBL" id="WNCL01000026">
    <property type="protein sequence ID" value="MTU43680.1"/>
    <property type="molecule type" value="Genomic_DNA"/>
</dbReference>
<dbReference type="EC" id="2.8.1.12" evidence="3"/>
<evidence type="ECO:0000256" key="1">
    <source>
        <dbReference type="ARBA" id="ARBA00005046"/>
    </source>
</evidence>
<comment type="catalytic activity">
    <reaction evidence="12">
        <text>2 [molybdopterin-synthase sulfur-carrier protein]-C-terminal-Gly-aminoethanethioate + cyclic pyranopterin phosphate + H2O = molybdopterin + 2 [molybdopterin-synthase sulfur-carrier protein]-C-terminal Gly-Gly + 2 H(+)</text>
        <dbReference type="Rhea" id="RHEA:26333"/>
        <dbReference type="Rhea" id="RHEA-COMP:12202"/>
        <dbReference type="Rhea" id="RHEA-COMP:19907"/>
        <dbReference type="ChEBI" id="CHEBI:15377"/>
        <dbReference type="ChEBI" id="CHEBI:15378"/>
        <dbReference type="ChEBI" id="CHEBI:58698"/>
        <dbReference type="ChEBI" id="CHEBI:59648"/>
        <dbReference type="ChEBI" id="CHEBI:90778"/>
        <dbReference type="ChEBI" id="CHEBI:232372"/>
        <dbReference type="EC" id="2.8.1.12"/>
    </reaction>
</comment>
<evidence type="ECO:0000256" key="10">
    <source>
        <dbReference type="ARBA" id="ARBA00030781"/>
    </source>
</evidence>
<comment type="subunit">
    <text evidence="7">Heterotetramer of 2 MoaD subunits and 2 MoaE subunits. Also stable as homodimer. The enzyme changes between these two forms during catalysis.</text>
</comment>
<dbReference type="GO" id="GO:0030366">
    <property type="term" value="F:molybdopterin synthase activity"/>
    <property type="evidence" value="ECO:0007669"/>
    <property type="project" value="UniProtKB-EC"/>
</dbReference>
<dbReference type="SUPFAM" id="SSF54690">
    <property type="entry name" value="Molybdopterin synthase subunit MoaE"/>
    <property type="match status" value="1"/>
</dbReference>
<protein>
    <recommendedName>
        <fullName evidence="4">Molybdopterin synthase catalytic subunit</fullName>
        <ecNumber evidence="3">2.8.1.12</ecNumber>
    </recommendedName>
    <alternativeName>
        <fullName evidence="10">MPT synthase subunit 2</fullName>
    </alternativeName>
    <alternativeName>
        <fullName evidence="8">Molybdenum cofactor biosynthesis protein E</fullName>
    </alternativeName>
    <alternativeName>
        <fullName evidence="9">Molybdopterin-converting factor large subunit</fullName>
    </alternativeName>
    <alternativeName>
        <fullName evidence="11">Molybdopterin-converting factor subunit 2</fullName>
    </alternativeName>
</protein>
<evidence type="ECO:0000256" key="7">
    <source>
        <dbReference type="ARBA" id="ARBA00026066"/>
    </source>
</evidence>
<evidence type="ECO:0000256" key="12">
    <source>
        <dbReference type="ARBA" id="ARBA00049878"/>
    </source>
</evidence>
<dbReference type="AlphaFoldDB" id="A0A6I3S2H8"/>
<evidence type="ECO:0000256" key="6">
    <source>
        <dbReference type="ARBA" id="ARBA00023150"/>
    </source>
</evidence>
<dbReference type="InterPro" id="IPR003448">
    <property type="entry name" value="Mopterin_biosynth_MoaE"/>
</dbReference>
<dbReference type="InterPro" id="IPR036563">
    <property type="entry name" value="MoaE_sf"/>
</dbReference>
<dbReference type="Pfam" id="PF02391">
    <property type="entry name" value="MoaE"/>
    <property type="match status" value="1"/>
</dbReference>
<dbReference type="NCBIfam" id="NF007959">
    <property type="entry name" value="PRK10678.1"/>
    <property type="match status" value="1"/>
</dbReference>
<evidence type="ECO:0000313" key="14">
    <source>
        <dbReference type="Proteomes" id="UP000462362"/>
    </source>
</evidence>
<dbReference type="Proteomes" id="UP000462362">
    <property type="component" value="Unassembled WGS sequence"/>
</dbReference>
<evidence type="ECO:0000256" key="11">
    <source>
        <dbReference type="ARBA" id="ARBA00032474"/>
    </source>
</evidence>
<organism evidence="13 14">
    <name type="scientific">Parasutterella excrementihominis</name>
    <dbReference type="NCBI Taxonomy" id="487175"/>
    <lineage>
        <taxon>Bacteria</taxon>
        <taxon>Pseudomonadati</taxon>
        <taxon>Pseudomonadota</taxon>
        <taxon>Betaproteobacteria</taxon>
        <taxon>Burkholderiales</taxon>
        <taxon>Sutterellaceae</taxon>
        <taxon>Parasutterella</taxon>
    </lineage>
</organism>
<accession>A0A6I3S2H8</accession>
<proteinExistence type="inferred from homology"/>
<dbReference type="UniPathway" id="UPA00344"/>
<evidence type="ECO:0000256" key="8">
    <source>
        <dbReference type="ARBA" id="ARBA00029745"/>
    </source>
</evidence>
<evidence type="ECO:0000256" key="2">
    <source>
        <dbReference type="ARBA" id="ARBA00005426"/>
    </source>
</evidence>
<dbReference type="PANTHER" id="PTHR23404">
    <property type="entry name" value="MOLYBDOPTERIN SYNTHASE RELATED"/>
    <property type="match status" value="1"/>
</dbReference>
<evidence type="ECO:0000256" key="3">
    <source>
        <dbReference type="ARBA" id="ARBA00011950"/>
    </source>
</evidence>
<reference evidence="13 14" key="1">
    <citation type="journal article" date="2019" name="Nat. Med.">
        <title>A library of human gut bacterial isolates paired with longitudinal multiomics data enables mechanistic microbiome research.</title>
        <authorList>
            <person name="Poyet M."/>
            <person name="Groussin M."/>
            <person name="Gibbons S.M."/>
            <person name="Avila-Pacheco J."/>
            <person name="Jiang X."/>
            <person name="Kearney S.M."/>
            <person name="Perrotta A.R."/>
            <person name="Berdy B."/>
            <person name="Zhao S."/>
            <person name="Lieberman T.D."/>
            <person name="Swanson P.K."/>
            <person name="Smith M."/>
            <person name="Roesemann S."/>
            <person name="Alexander J.E."/>
            <person name="Rich S.A."/>
            <person name="Livny J."/>
            <person name="Vlamakis H."/>
            <person name="Clish C."/>
            <person name="Bullock K."/>
            <person name="Deik A."/>
            <person name="Scott J."/>
            <person name="Pierce K.A."/>
            <person name="Xavier R.J."/>
            <person name="Alm E.J."/>
        </authorList>
    </citation>
    <scope>NUCLEOTIDE SEQUENCE [LARGE SCALE GENOMIC DNA]</scope>
    <source>
        <strain evidence="13 14">BIOML-A2</strain>
    </source>
</reference>
<keyword evidence="6" id="KW-0501">Molybdenum cofactor biosynthesis</keyword>
<comment type="caution">
    <text evidence="13">The sequence shown here is derived from an EMBL/GenBank/DDBJ whole genome shotgun (WGS) entry which is preliminary data.</text>
</comment>
<dbReference type="FunFam" id="3.90.1170.40:FF:000001">
    <property type="entry name" value="Molybdopterin synthase catalytic subunit MoaE"/>
    <property type="match status" value="1"/>
</dbReference>
<comment type="similarity">
    <text evidence="2">Belongs to the MoaE family.</text>
</comment>